<dbReference type="EMBL" id="DMUP01000014">
    <property type="protein sequence ID" value="HAR55262.1"/>
    <property type="molecule type" value="Genomic_DNA"/>
</dbReference>
<dbReference type="InterPro" id="IPR024478">
    <property type="entry name" value="HlyB_4HB_MCP"/>
</dbReference>
<comment type="caution">
    <text evidence="3">The sequence shown here is derived from an EMBL/GenBank/DDBJ whole genome shotgun (WGS) entry which is preliminary data.</text>
</comment>
<feature type="domain" description="Chemotaxis methyl-accepting receptor HlyB-like 4HB MCP" evidence="2">
    <location>
        <begin position="5"/>
        <end position="44"/>
    </location>
</feature>
<protein>
    <recommendedName>
        <fullName evidence="2">Chemotaxis methyl-accepting receptor HlyB-like 4HB MCP domain-containing protein</fullName>
    </recommendedName>
</protein>
<reference evidence="3 4" key="1">
    <citation type="journal article" date="2018" name="Nat. Biotechnol.">
        <title>A standardized bacterial taxonomy based on genome phylogeny substantially revises the tree of life.</title>
        <authorList>
            <person name="Parks D.H."/>
            <person name="Chuvochina M."/>
            <person name="Waite D.W."/>
            <person name="Rinke C."/>
            <person name="Skarshewski A."/>
            <person name="Chaumeil P.A."/>
            <person name="Hugenholtz P."/>
        </authorList>
    </citation>
    <scope>NUCLEOTIDE SEQUENCE [LARGE SCALE GENOMIC DNA]</scope>
    <source>
        <strain evidence="3">UBA9360</strain>
    </source>
</reference>
<name>A0A348WL50_9GAMM</name>
<dbReference type="Proteomes" id="UP000262878">
    <property type="component" value="Unassembled WGS sequence"/>
</dbReference>
<keyword evidence="1" id="KW-0472">Membrane</keyword>
<organism evidence="3 4">
    <name type="scientific">Idiomarina baltica</name>
    <dbReference type="NCBI Taxonomy" id="190892"/>
    <lineage>
        <taxon>Bacteria</taxon>
        <taxon>Pseudomonadati</taxon>
        <taxon>Pseudomonadota</taxon>
        <taxon>Gammaproteobacteria</taxon>
        <taxon>Alteromonadales</taxon>
        <taxon>Idiomarinaceae</taxon>
        <taxon>Idiomarina</taxon>
    </lineage>
</organism>
<dbReference type="AlphaFoldDB" id="A0A348WL50"/>
<evidence type="ECO:0000313" key="4">
    <source>
        <dbReference type="Proteomes" id="UP000262878"/>
    </source>
</evidence>
<feature type="transmembrane region" description="Helical" evidence="1">
    <location>
        <begin position="12"/>
        <end position="31"/>
    </location>
</feature>
<accession>A0A348WL50</accession>
<sequence length="237" mass="26559">MQIKNWKIGTKLTVAFIAITLIILTVGLFNYQGMNTMQSKTQDILRASPWVDAAMEMKLSVTTDMQYVMELQAAQNIAELTSVWAEHEANVAIFDVFADAILLGARTDEGVIEAATDSSLREIVERADSEHNTKFQPAIRSVYTLTNDFFIRHDQANQAMLAMEAAYDQIIELTENFESDVKAYINKQISLGGDAKLILQRENLWADLSMEIKTTIGISRIKIEEYAQTLARGASVK</sequence>
<dbReference type="Pfam" id="PF12729">
    <property type="entry name" value="4HB_MCP_1"/>
    <property type="match status" value="1"/>
</dbReference>
<evidence type="ECO:0000256" key="1">
    <source>
        <dbReference type="SAM" id="Phobius"/>
    </source>
</evidence>
<evidence type="ECO:0000313" key="3">
    <source>
        <dbReference type="EMBL" id="HAR55262.1"/>
    </source>
</evidence>
<keyword evidence="1" id="KW-1133">Transmembrane helix</keyword>
<proteinExistence type="predicted"/>
<gene>
    <name evidence="3" type="ORF">DCR58_00605</name>
</gene>
<keyword evidence="1" id="KW-0812">Transmembrane</keyword>
<evidence type="ECO:0000259" key="2">
    <source>
        <dbReference type="Pfam" id="PF12729"/>
    </source>
</evidence>